<name>A0ACB9J4D6_9ASTR</name>
<evidence type="ECO:0000313" key="1">
    <source>
        <dbReference type="EMBL" id="KAI3814601.1"/>
    </source>
</evidence>
<proteinExistence type="predicted"/>
<reference evidence="2" key="1">
    <citation type="journal article" date="2022" name="Mol. Ecol. Resour.">
        <title>The genomes of chicory, endive, great burdock and yacon provide insights into Asteraceae palaeo-polyploidization history and plant inulin production.</title>
        <authorList>
            <person name="Fan W."/>
            <person name="Wang S."/>
            <person name="Wang H."/>
            <person name="Wang A."/>
            <person name="Jiang F."/>
            <person name="Liu H."/>
            <person name="Zhao H."/>
            <person name="Xu D."/>
            <person name="Zhang Y."/>
        </authorList>
    </citation>
    <scope>NUCLEOTIDE SEQUENCE [LARGE SCALE GENOMIC DNA]</scope>
    <source>
        <strain evidence="2">cv. Yunnan</strain>
    </source>
</reference>
<protein>
    <submittedName>
        <fullName evidence="1">Uncharacterized protein</fullName>
    </submittedName>
</protein>
<evidence type="ECO:0000313" key="2">
    <source>
        <dbReference type="Proteomes" id="UP001056120"/>
    </source>
</evidence>
<gene>
    <name evidence="1" type="ORF">L1987_14241</name>
</gene>
<accession>A0ACB9J4D6</accession>
<sequence>MLSAADGGSAGDGGGGNVNISPLLRTLAKGVAITLGGIFSITMISSTTVQLFTLHKKNQIGSSSSSSSMNKKNAISCDVCRAKGFYMCKLCKGNATIEWSPLYDPVFINPCLCPTCEGHRIQRCLNCLGSGFIQQPKVTGCISVIVNMNLTDAPMDSGGSTESRGFKFGSTYVVEPKGKHQATIVWLHGLGDDGLSWSQVLETLPLPNIKWICPTSPVQPLTLFGGNSTTAWFDVVGISEDASPDVQGMDASAAHTLSLLSTEPQNIKLGVGGFSMGAATAIYSASCFACGKFGNQTGCPTRLDAVVGLSGWLPCARALSNKGEGYEVDGRASLPILLCHGRVDDVVLFHYGERSAEKLTSAGFENVTFKPFNLLGHYINREEMAEVASWLTSTLELEGKS</sequence>
<reference evidence="1 2" key="2">
    <citation type="journal article" date="2022" name="Mol. Ecol. Resour.">
        <title>The genomes of chicory, endive, great burdock and yacon provide insights into Asteraceae paleo-polyploidization history and plant inulin production.</title>
        <authorList>
            <person name="Fan W."/>
            <person name="Wang S."/>
            <person name="Wang H."/>
            <person name="Wang A."/>
            <person name="Jiang F."/>
            <person name="Liu H."/>
            <person name="Zhao H."/>
            <person name="Xu D."/>
            <person name="Zhang Y."/>
        </authorList>
    </citation>
    <scope>NUCLEOTIDE SEQUENCE [LARGE SCALE GENOMIC DNA]</scope>
    <source>
        <strain evidence="2">cv. Yunnan</strain>
        <tissue evidence="1">Leaves</tissue>
    </source>
</reference>
<keyword evidence="2" id="KW-1185">Reference proteome</keyword>
<organism evidence="1 2">
    <name type="scientific">Smallanthus sonchifolius</name>
    <dbReference type="NCBI Taxonomy" id="185202"/>
    <lineage>
        <taxon>Eukaryota</taxon>
        <taxon>Viridiplantae</taxon>
        <taxon>Streptophyta</taxon>
        <taxon>Embryophyta</taxon>
        <taxon>Tracheophyta</taxon>
        <taxon>Spermatophyta</taxon>
        <taxon>Magnoliopsida</taxon>
        <taxon>eudicotyledons</taxon>
        <taxon>Gunneridae</taxon>
        <taxon>Pentapetalae</taxon>
        <taxon>asterids</taxon>
        <taxon>campanulids</taxon>
        <taxon>Asterales</taxon>
        <taxon>Asteraceae</taxon>
        <taxon>Asteroideae</taxon>
        <taxon>Heliantheae alliance</taxon>
        <taxon>Millerieae</taxon>
        <taxon>Smallanthus</taxon>
    </lineage>
</organism>
<dbReference type="Proteomes" id="UP001056120">
    <property type="component" value="Linkage Group LG05"/>
</dbReference>
<comment type="caution">
    <text evidence="1">The sequence shown here is derived from an EMBL/GenBank/DDBJ whole genome shotgun (WGS) entry which is preliminary data.</text>
</comment>
<dbReference type="EMBL" id="CM042022">
    <property type="protein sequence ID" value="KAI3814601.1"/>
    <property type="molecule type" value="Genomic_DNA"/>
</dbReference>